<dbReference type="Proteomes" id="UP000008021">
    <property type="component" value="Chromosome 7"/>
</dbReference>
<feature type="domain" description="DC1" evidence="2">
    <location>
        <begin position="25"/>
        <end position="69"/>
    </location>
</feature>
<evidence type="ECO:0000259" key="2">
    <source>
        <dbReference type="Pfam" id="PF03107"/>
    </source>
</evidence>
<accession>A0A0E0EE79</accession>
<sequence>MEVACDFNIHHACLALPVSASVDEHREHALTLSSLAASGTCNTCKLTSQAGCYLYRCAPCGFNVHPRCMPPPSQQQQQQQQQEEAGTAWEQTVQVGKGILQFGFFVLRATDDMTTGGLASPVIDVMEGLFGLYDSTRTVRRRNGQSAA</sequence>
<dbReference type="STRING" id="40149.A0A0E0EE79"/>
<reference evidence="3" key="2">
    <citation type="submission" date="2018-05" db="EMBL/GenBank/DDBJ databases">
        <title>OmerRS3 (Oryza meridionalis Reference Sequence Version 3).</title>
        <authorList>
            <person name="Zhang J."/>
            <person name="Kudrna D."/>
            <person name="Lee S."/>
            <person name="Talag J."/>
            <person name="Welchert J."/>
            <person name="Wing R.A."/>
        </authorList>
    </citation>
    <scope>NUCLEOTIDE SEQUENCE [LARGE SCALE GENOMIC DNA]</scope>
    <source>
        <strain evidence="3">cv. OR44</strain>
    </source>
</reference>
<dbReference type="Gramene" id="OMERI07G18220.1">
    <property type="protein sequence ID" value="OMERI07G18220.1"/>
    <property type="gene ID" value="OMERI07G18220"/>
</dbReference>
<reference evidence="3" key="1">
    <citation type="submission" date="2015-04" db="UniProtKB">
        <authorList>
            <consortium name="EnsemblPlants"/>
        </authorList>
    </citation>
    <scope>IDENTIFICATION</scope>
</reference>
<dbReference type="HOGENOM" id="CLU_108683_0_0_1"/>
<protein>
    <recommendedName>
        <fullName evidence="2">DC1 domain-containing protein</fullName>
    </recommendedName>
</protein>
<dbReference type="AlphaFoldDB" id="A0A0E0EE79"/>
<keyword evidence="4" id="KW-1185">Reference proteome</keyword>
<proteinExistence type="predicted"/>
<dbReference type="InterPro" id="IPR004146">
    <property type="entry name" value="DC1"/>
</dbReference>
<dbReference type="Gene3D" id="3.30.60.20">
    <property type="match status" value="1"/>
</dbReference>
<name>A0A0E0EE79_9ORYZ</name>
<dbReference type="InterPro" id="IPR046349">
    <property type="entry name" value="C1-like_sf"/>
</dbReference>
<dbReference type="EnsemblPlants" id="OMERI07G18220.1">
    <property type="protein sequence ID" value="OMERI07G18220.1"/>
    <property type="gene ID" value="OMERI07G18220"/>
</dbReference>
<dbReference type="SUPFAM" id="SSF57889">
    <property type="entry name" value="Cysteine-rich domain"/>
    <property type="match status" value="1"/>
</dbReference>
<keyword evidence="1" id="KW-0677">Repeat</keyword>
<organism evidence="3">
    <name type="scientific">Oryza meridionalis</name>
    <dbReference type="NCBI Taxonomy" id="40149"/>
    <lineage>
        <taxon>Eukaryota</taxon>
        <taxon>Viridiplantae</taxon>
        <taxon>Streptophyta</taxon>
        <taxon>Embryophyta</taxon>
        <taxon>Tracheophyta</taxon>
        <taxon>Spermatophyta</taxon>
        <taxon>Magnoliopsida</taxon>
        <taxon>Liliopsida</taxon>
        <taxon>Poales</taxon>
        <taxon>Poaceae</taxon>
        <taxon>BOP clade</taxon>
        <taxon>Oryzoideae</taxon>
        <taxon>Oryzeae</taxon>
        <taxon>Oryzinae</taxon>
        <taxon>Oryza</taxon>
    </lineage>
</organism>
<evidence type="ECO:0000313" key="4">
    <source>
        <dbReference type="Proteomes" id="UP000008021"/>
    </source>
</evidence>
<dbReference type="PANTHER" id="PTHR47841">
    <property type="entry name" value="DIACYLGLYCEROL KINASE THETA-LIKE-RELATED"/>
    <property type="match status" value="1"/>
</dbReference>
<evidence type="ECO:0000313" key="3">
    <source>
        <dbReference type="EnsemblPlants" id="OMERI07G18220.1"/>
    </source>
</evidence>
<dbReference type="Pfam" id="PF03107">
    <property type="entry name" value="C1_2"/>
    <property type="match status" value="1"/>
</dbReference>
<dbReference type="PANTHER" id="PTHR47841:SF2">
    <property type="entry name" value="OS07G0609800 PROTEIN"/>
    <property type="match status" value="1"/>
</dbReference>
<evidence type="ECO:0000256" key="1">
    <source>
        <dbReference type="ARBA" id="ARBA00022737"/>
    </source>
</evidence>